<organism evidence="2 3">
    <name type="scientific">Neomoorella thermoacetica</name>
    <name type="common">Clostridium thermoaceticum</name>
    <dbReference type="NCBI Taxonomy" id="1525"/>
    <lineage>
        <taxon>Bacteria</taxon>
        <taxon>Bacillati</taxon>
        <taxon>Bacillota</taxon>
        <taxon>Clostridia</taxon>
        <taxon>Neomoorellales</taxon>
        <taxon>Neomoorellaceae</taxon>
        <taxon>Neomoorella</taxon>
    </lineage>
</organism>
<dbReference type="PANTHER" id="PTHR37525">
    <property type="entry name" value="UPF0175 PROTEIN SSL1255"/>
    <property type="match status" value="1"/>
</dbReference>
<protein>
    <submittedName>
        <fullName evidence="2">Uncharacterized protein</fullName>
    </submittedName>
</protein>
<comment type="caution">
    <text evidence="2">The sequence shown here is derived from an EMBL/GenBank/DDBJ whole genome shotgun (WGS) entry which is preliminary data.</text>
</comment>
<name>A0A1J5N323_NEOTH</name>
<dbReference type="Proteomes" id="UP000182811">
    <property type="component" value="Unassembled WGS sequence"/>
</dbReference>
<gene>
    <name evidence="2" type="ORF">MOTE_25270</name>
</gene>
<accession>A0A1J5N323</accession>
<dbReference type="AlphaFoldDB" id="A0A1J5N323"/>
<dbReference type="InterPro" id="IPR052264">
    <property type="entry name" value="UPF0175_domain"/>
</dbReference>
<dbReference type="Pfam" id="PF03683">
    <property type="entry name" value="UPF0175"/>
    <property type="match status" value="1"/>
</dbReference>
<evidence type="ECO:0000313" key="3">
    <source>
        <dbReference type="Proteomes" id="UP000182811"/>
    </source>
</evidence>
<dbReference type="EMBL" id="MDDC01000037">
    <property type="protein sequence ID" value="OIQ52934.1"/>
    <property type="molecule type" value="Genomic_DNA"/>
</dbReference>
<reference evidence="2 3" key="1">
    <citation type="submission" date="2016-08" db="EMBL/GenBank/DDBJ databases">
        <title>Genome-based comparison of Moorella thermoacetic strains.</title>
        <authorList>
            <person name="Poehlein A."/>
            <person name="Bengelsdorf F.R."/>
            <person name="Esser C."/>
            <person name="Duerre P."/>
            <person name="Daniel R."/>
        </authorList>
    </citation>
    <scope>NUCLEOTIDE SEQUENCE [LARGE SCALE GENOMIC DNA]</scope>
    <source>
        <strain evidence="2 3">DSM 21394</strain>
    </source>
</reference>
<proteinExistence type="inferred from homology"/>
<evidence type="ECO:0000313" key="2">
    <source>
        <dbReference type="EMBL" id="OIQ52934.1"/>
    </source>
</evidence>
<sequence length="122" mass="13691">MRSVRDVLRGGLSDRGDPLRIPDEIREALGPRRDPVKEIMKRLAVSLYAERKISLGKAVELSGTSYSSFLEALADFGVDLDYDEEDLMSDLEVLERLRSGVIFLPTGADFGHKRRKATHQAM</sequence>
<dbReference type="PANTHER" id="PTHR37525:SF1">
    <property type="entry name" value="UPF0175 PROTEIN SSL1255"/>
    <property type="match status" value="1"/>
</dbReference>
<comment type="similarity">
    <text evidence="1">Belongs to the UPF0175 family.</text>
</comment>
<evidence type="ECO:0000256" key="1">
    <source>
        <dbReference type="ARBA" id="ARBA00005651"/>
    </source>
</evidence>
<dbReference type="InterPro" id="IPR005368">
    <property type="entry name" value="UPF0175"/>
</dbReference>